<dbReference type="InterPro" id="IPR025660">
    <property type="entry name" value="Pept_his_AS"/>
</dbReference>
<proteinExistence type="inferred from homology"/>
<keyword evidence="3 7" id="KW-0732">Signal</keyword>
<dbReference type="PANTHER" id="PTHR12411">
    <property type="entry name" value="CYSTEINE PROTEASE FAMILY C1-RELATED"/>
    <property type="match status" value="1"/>
</dbReference>
<evidence type="ECO:0000259" key="9">
    <source>
        <dbReference type="SMART" id="SM00848"/>
    </source>
</evidence>
<dbReference type="AlphaFoldDB" id="A0A830AYV7"/>
<dbReference type="PROSITE" id="PS00139">
    <property type="entry name" value="THIOL_PROTEASE_CYS"/>
    <property type="match status" value="1"/>
</dbReference>
<dbReference type="PROSITE" id="PS00640">
    <property type="entry name" value="THIOL_PROTEASE_ASN"/>
    <property type="match status" value="1"/>
</dbReference>
<gene>
    <name evidence="10" type="ORF">PHJA_000114200</name>
</gene>
<feature type="signal peptide" evidence="7">
    <location>
        <begin position="1"/>
        <end position="27"/>
    </location>
</feature>
<protein>
    <submittedName>
        <fullName evidence="10">Senescence-specific cysteine protease sag39</fullName>
    </submittedName>
</protein>
<comment type="similarity">
    <text evidence="1">Belongs to the peptidase C1 family.</text>
</comment>
<feature type="domain" description="Peptidase C1A papain C-terminal" evidence="8">
    <location>
        <begin position="126"/>
        <end position="339"/>
    </location>
</feature>
<evidence type="ECO:0000313" key="10">
    <source>
        <dbReference type="EMBL" id="GFP79707.1"/>
    </source>
</evidence>
<dbReference type="SMART" id="SM00645">
    <property type="entry name" value="Pept_C1"/>
    <property type="match status" value="1"/>
</dbReference>
<reference evidence="10" key="1">
    <citation type="submission" date="2020-07" db="EMBL/GenBank/DDBJ databases">
        <title>Ethylene signaling mediates host invasion by parasitic plants.</title>
        <authorList>
            <person name="Yoshida S."/>
        </authorList>
    </citation>
    <scope>NUCLEOTIDE SEQUENCE</scope>
    <source>
        <strain evidence="10">Okayama</strain>
    </source>
</reference>
<dbReference type="PROSITE" id="PS00639">
    <property type="entry name" value="THIOL_PROTEASE_HIS"/>
    <property type="match status" value="1"/>
</dbReference>
<dbReference type="InterPro" id="IPR039417">
    <property type="entry name" value="Peptidase_C1A_papain-like"/>
</dbReference>
<dbReference type="CDD" id="cd02248">
    <property type="entry name" value="Peptidase_C1A"/>
    <property type="match status" value="1"/>
</dbReference>
<evidence type="ECO:0000259" key="8">
    <source>
        <dbReference type="SMART" id="SM00645"/>
    </source>
</evidence>
<dbReference type="InterPro" id="IPR000668">
    <property type="entry name" value="Peptidase_C1A_C"/>
</dbReference>
<evidence type="ECO:0000313" key="11">
    <source>
        <dbReference type="Proteomes" id="UP000653305"/>
    </source>
</evidence>
<sequence>MAFKPLPRLVLAAIIVLLAMWASQATARSAPAAISISVKHEKWMSEFGRTYKDEAEKAMRLNIFEENVAYIESFNRAGAKPYKLAVNKFADMTTDEFQASLNGYKMEFHQNSPINSSFRYADFTEGVDSLDWREKGAVTDVKYQGRCGSCWAFSSVAAIEGINQITTGELVSLSEQQLLDCDTNGGCGGGTMEGAFDYVISNQGLATETNYPYEEFKDTCKTMGSTPVAKITGYEKVLANSESALLNAVANQPVSVVIEGSGNDFKFYLGGVFVGECGTELNHAVTVVGYGETEDGTKYWVVKNSWGADWGEKGYIRMQRDVDSSEGLCGIAKYAMYPTV</sequence>
<dbReference type="Gene3D" id="3.90.70.10">
    <property type="entry name" value="Cysteine proteinases"/>
    <property type="match status" value="1"/>
</dbReference>
<dbReference type="OrthoDB" id="10253408at2759"/>
<evidence type="ECO:0000256" key="5">
    <source>
        <dbReference type="ARBA" id="ARBA00022807"/>
    </source>
</evidence>
<feature type="domain" description="Cathepsin propeptide inhibitor" evidence="9">
    <location>
        <begin position="40"/>
        <end position="97"/>
    </location>
</feature>
<dbReference type="InterPro" id="IPR013201">
    <property type="entry name" value="Prot_inhib_I29"/>
</dbReference>
<dbReference type="GO" id="GO:0006508">
    <property type="term" value="P:proteolysis"/>
    <property type="evidence" value="ECO:0007669"/>
    <property type="project" value="UniProtKB-KW"/>
</dbReference>
<dbReference type="InterPro" id="IPR000169">
    <property type="entry name" value="Pept_cys_AS"/>
</dbReference>
<dbReference type="PRINTS" id="PR00705">
    <property type="entry name" value="PAPAIN"/>
</dbReference>
<evidence type="ECO:0000256" key="2">
    <source>
        <dbReference type="ARBA" id="ARBA00022670"/>
    </source>
</evidence>
<keyword evidence="2 10" id="KW-0645">Protease</keyword>
<dbReference type="Pfam" id="PF00112">
    <property type="entry name" value="Peptidase_C1"/>
    <property type="match status" value="1"/>
</dbReference>
<comment type="caution">
    <text evidence="10">The sequence shown here is derived from an EMBL/GenBank/DDBJ whole genome shotgun (WGS) entry which is preliminary data.</text>
</comment>
<evidence type="ECO:0000256" key="7">
    <source>
        <dbReference type="SAM" id="SignalP"/>
    </source>
</evidence>
<name>A0A830AYV7_9LAMI</name>
<dbReference type="GO" id="GO:0008234">
    <property type="term" value="F:cysteine-type peptidase activity"/>
    <property type="evidence" value="ECO:0007669"/>
    <property type="project" value="UniProtKB-KW"/>
</dbReference>
<dbReference type="InterPro" id="IPR025661">
    <property type="entry name" value="Pept_asp_AS"/>
</dbReference>
<keyword evidence="11" id="KW-1185">Reference proteome</keyword>
<keyword evidence="5" id="KW-0788">Thiol protease</keyword>
<dbReference type="SMART" id="SM00848">
    <property type="entry name" value="Inhibitor_I29"/>
    <property type="match status" value="1"/>
</dbReference>
<evidence type="ECO:0000256" key="4">
    <source>
        <dbReference type="ARBA" id="ARBA00022801"/>
    </source>
</evidence>
<dbReference type="Proteomes" id="UP000653305">
    <property type="component" value="Unassembled WGS sequence"/>
</dbReference>
<keyword evidence="6" id="KW-1015">Disulfide bond</keyword>
<dbReference type="InterPro" id="IPR038765">
    <property type="entry name" value="Papain-like_cys_pep_sf"/>
</dbReference>
<dbReference type="FunFam" id="3.90.70.10:FF:000023">
    <property type="entry name" value="Senescence-specific cysteine protease SAG39"/>
    <property type="match status" value="1"/>
</dbReference>
<dbReference type="SUPFAM" id="SSF54001">
    <property type="entry name" value="Cysteine proteinases"/>
    <property type="match status" value="1"/>
</dbReference>
<dbReference type="EMBL" id="BMAC01000011">
    <property type="protein sequence ID" value="GFP79707.1"/>
    <property type="molecule type" value="Genomic_DNA"/>
</dbReference>
<dbReference type="InterPro" id="IPR013128">
    <property type="entry name" value="Peptidase_C1A"/>
</dbReference>
<accession>A0A830AYV7</accession>
<keyword evidence="4" id="KW-0378">Hydrolase</keyword>
<organism evidence="10 11">
    <name type="scientific">Phtheirospermum japonicum</name>
    <dbReference type="NCBI Taxonomy" id="374723"/>
    <lineage>
        <taxon>Eukaryota</taxon>
        <taxon>Viridiplantae</taxon>
        <taxon>Streptophyta</taxon>
        <taxon>Embryophyta</taxon>
        <taxon>Tracheophyta</taxon>
        <taxon>Spermatophyta</taxon>
        <taxon>Magnoliopsida</taxon>
        <taxon>eudicotyledons</taxon>
        <taxon>Gunneridae</taxon>
        <taxon>Pentapetalae</taxon>
        <taxon>asterids</taxon>
        <taxon>lamiids</taxon>
        <taxon>Lamiales</taxon>
        <taxon>Orobanchaceae</taxon>
        <taxon>Orobanchaceae incertae sedis</taxon>
        <taxon>Phtheirospermum</taxon>
    </lineage>
</organism>
<evidence type="ECO:0000256" key="1">
    <source>
        <dbReference type="ARBA" id="ARBA00008455"/>
    </source>
</evidence>
<dbReference type="Pfam" id="PF08246">
    <property type="entry name" value="Inhibitor_I29"/>
    <property type="match status" value="1"/>
</dbReference>
<feature type="chain" id="PRO_5032722787" evidence="7">
    <location>
        <begin position="28"/>
        <end position="340"/>
    </location>
</feature>
<evidence type="ECO:0000256" key="3">
    <source>
        <dbReference type="ARBA" id="ARBA00022729"/>
    </source>
</evidence>
<evidence type="ECO:0000256" key="6">
    <source>
        <dbReference type="ARBA" id="ARBA00023157"/>
    </source>
</evidence>